<dbReference type="Pfam" id="PF03269">
    <property type="entry name" value="DUF268"/>
    <property type="match status" value="1"/>
</dbReference>
<dbReference type="Gene3D" id="3.40.50.150">
    <property type="entry name" value="Vaccinia Virus protein VP39"/>
    <property type="match status" value="1"/>
</dbReference>
<proteinExistence type="predicted"/>
<gene>
    <name evidence="1" type="ORF">ACFO8Q_07830</name>
</gene>
<protein>
    <submittedName>
        <fullName evidence="1">DUF268 domain-containing protein</fullName>
    </submittedName>
</protein>
<dbReference type="RefSeq" id="WP_380025191.1">
    <property type="nucleotide sequence ID" value="NZ_JBHSHC010000052.1"/>
</dbReference>
<dbReference type="Proteomes" id="UP001596002">
    <property type="component" value="Unassembled WGS sequence"/>
</dbReference>
<evidence type="ECO:0000313" key="1">
    <source>
        <dbReference type="EMBL" id="MFC4767270.1"/>
    </source>
</evidence>
<organism evidence="1 2">
    <name type="scientific">Effusibacillus consociatus</name>
    <dbReference type="NCBI Taxonomy" id="1117041"/>
    <lineage>
        <taxon>Bacteria</taxon>
        <taxon>Bacillati</taxon>
        <taxon>Bacillota</taxon>
        <taxon>Bacilli</taxon>
        <taxon>Bacillales</taxon>
        <taxon>Alicyclobacillaceae</taxon>
        <taxon>Effusibacillus</taxon>
    </lineage>
</organism>
<sequence length="366" mass="42021">MDLSVAYDEQQIVTLRKVHEIIKGIDLTQSVAIYGSAEHTDKLIRYTPILQKNLKYFIIKDEWTGDHNSRINLQPAVKVLEDPPDMIVVSAFEEQEQIAQSIRKDLSYAGPVIFLYDKQTDCKPFYSDVFRILTPPPLDERLLKYVSDLNEYFRLAGDPDIPFVFTPILGEDVPETPIPDHHYFYQDTWCARKVFENQPEYHVDVGSSALLVGILSQFTRVCSIDIRPLPVELKGLECRKGSILELPFGDREIKSISSLCVVEHVGLGRYGDEIDPLGSEKAIYELKRVLAPEGNLYLSVPIGIERIVFNAERIFDLKKFLALFSDFRLVEAAFIYGNKLISLEEWEQMSSKQETVGLFHFRRNRP</sequence>
<dbReference type="InterPro" id="IPR004951">
    <property type="entry name" value="DUF268_CAE_spp"/>
</dbReference>
<dbReference type="SUPFAM" id="SSF53335">
    <property type="entry name" value="S-adenosyl-L-methionine-dependent methyltransferases"/>
    <property type="match status" value="1"/>
</dbReference>
<evidence type="ECO:0000313" key="2">
    <source>
        <dbReference type="Proteomes" id="UP001596002"/>
    </source>
</evidence>
<comment type="caution">
    <text evidence="1">The sequence shown here is derived from an EMBL/GenBank/DDBJ whole genome shotgun (WGS) entry which is preliminary data.</text>
</comment>
<keyword evidence="2" id="KW-1185">Reference proteome</keyword>
<dbReference type="InterPro" id="IPR029063">
    <property type="entry name" value="SAM-dependent_MTases_sf"/>
</dbReference>
<reference evidence="2" key="1">
    <citation type="journal article" date="2019" name="Int. J. Syst. Evol. Microbiol.">
        <title>The Global Catalogue of Microorganisms (GCM) 10K type strain sequencing project: providing services to taxonomists for standard genome sequencing and annotation.</title>
        <authorList>
            <consortium name="The Broad Institute Genomics Platform"/>
            <consortium name="The Broad Institute Genome Sequencing Center for Infectious Disease"/>
            <person name="Wu L."/>
            <person name="Ma J."/>
        </authorList>
    </citation>
    <scope>NUCLEOTIDE SEQUENCE [LARGE SCALE GENOMIC DNA]</scope>
    <source>
        <strain evidence="2">WYCCWR 12678</strain>
    </source>
</reference>
<name>A0ABV9Q3P5_9BACL</name>
<dbReference type="EMBL" id="JBHSHC010000052">
    <property type="protein sequence ID" value="MFC4767270.1"/>
    <property type="molecule type" value="Genomic_DNA"/>
</dbReference>
<accession>A0ABV9Q3P5</accession>